<sequence>MTDGWCSSKRSFSSSCLNDGGATSVAFSLLARSLTASYHDALLRKDADLLRARKELLDAHRELQRVRRKLDRISVPGSGSSLAARPAQEVSSRLVYSDDAFDDEAENTARTLAALREGSAGIAGGAVLSQSAPATTLKSIGARYEVGSEAESALDRMEWSASTAVGSGQSAETGVDTEESTQQAAGLQRGVVVGEQ</sequence>
<organism evidence="2 3">
    <name type="scientific">Gonapodya prolifera (strain JEL478)</name>
    <name type="common">Monoblepharis prolifera</name>
    <dbReference type="NCBI Taxonomy" id="1344416"/>
    <lineage>
        <taxon>Eukaryota</taxon>
        <taxon>Fungi</taxon>
        <taxon>Fungi incertae sedis</taxon>
        <taxon>Chytridiomycota</taxon>
        <taxon>Chytridiomycota incertae sedis</taxon>
        <taxon>Monoblepharidomycetes</taxon>
        <taxon>Monoblepharidales</taxon>
        <taxon>Gonapodyaceae</taxon>
        <taxon>Gonapodya</taxon>
    </lineage>
</organism>
<proteinExistence type="predicted"/>
<name>A0A139AGQ0_GONPJ</name>
<feature type="region of interest" description="Disordered" evidence="1">
    <location>
        <begin position="158"/>
        <end position="196"/>
    </location>
</feature>
<protein>
    <submittedName>
        <fullName evidence="2">Uncharacterized protein</fullName>
    </submittedName>
</protein>
<evidence type="ECO:0000256" key="1">
    <source>
        <dbReference type="SAM" id="MobiDB-lite"/>
    </source>
</evidence>
<gene>
    <name evidence="2" type="ORF">M427DRAFT_307080</name>
</gene>
<reference evidence="2 3" key="1">
    <citation type="journal article" date="2015" name="Genome Biol. Evol.">
        <title>Phylogenomic analyses indicate that early fungi evolved digesting cell walls of algal ancestors of land plants.</title>
        <authorList>
            <person name="Chang Y."/>
            <person name="Wang S."/>
            <person name="Sekimoto S."/>
            <person name="Aerts A.L."/>
            <person name="Choi C."/>
            <person name="Clum A."/>
            <person name="LaButti K.M."/>
            <person name="Lindquist E.A."/>
            <person name="Yee Ngan C."/>
            <person name="Ohm R.A."/>
            <person name="Salamov A.A."/>
            <person name="Grigoriev I.V."/>
            <person name="Spatafora J.W."/>
            <person name="Berbee M.L."/>
        </authorList>
    </citation>
    <scope>NUCLEOTIDE SEQUENCE [LARGE SCALE GENOMIC DNA]</scope>
    <source>
        <strain evidence="2 3">JEL478</strain>
    </source>
</reference>
<evidence type="ECO:0000313" key="2">
    <source>
        <dbReference type="EMBL" id="KXS15991.1"/>
    </source>
</evidence>
<feature type="compositionally biased region" description="Polar residues" evidence="1">
    <location>
        <begin position="160"/>
        <end position="172"/>
    </location>
</feature>
<keyword evidence="3" id="KW-1185">Reference proteome</keyword>
<evidence type="ECO:0000313" key="3">
    <source>
        <dbReference type="Proteomes" id="UP000070544"/>
    </source>
</evidence>
<dbReference type="Proteomes" id="UP000070544">
    <property type="component" value="Unassembled WGS sequence"/>
</dbReference>
<dbReference type="AlphaFoldDB" id="A0A139AGQ0"/>
<dbReference type="EMBL" id="KQ965758">
    <property type="protein sequence ID" value="KXS15991.1"/>
    <property type="molecule type" value="Genomic_DNA"/>
</dbReference>
<accession>A0A139AGQ0</accession>